<keyword evidence="5" id="KW-0378">Hydrolase</keyword>
<keyword evidence="13" id="KW-1185">Reference proteome</keyword>
<feature type="domain" description="DUF3645" evidence="10">
    <location>
        <begin position="2356"/>
        <end position="2391"/>
    </location>
</feature>
<keyword evidence="4" id="KW-0833">Ubl conjugation pathway</keyword>
<evidence type="ECO:0000259" key="9">
    <source>
        <dbReference type="Pfam" id="PF12340"/>
    </source>
</evidence>
<proteinExistence type="predicted"/>
<dbReference type="PANTHER" id="PTHR13367:SF34">
    <property type="match status" value="1"/>
</dbReference>
<organism evidence="12 13">
    <name type="scientific">Fusarium sarcochroum</name>
    <dbReference type="NCBI Taxonomy" id="1208366"/>
    <lineage>
        <taxon>Eukaryota</taxon>
        <taxon>Fungi</taxon>
        <taxon>Dikarya</taxon>
        <taxon>Ascomycota</taxon>
        <taxon>Pezizomycotina</taxon>
        <taxon>Sordariomycetes</taxon>
        <taxon>Hypocreomycetidae</taxon>
        <taxon>Hypocreales</taxon>
        <taxon>Nectriaceae</taxon>
        <taxon>Fusarium</taxon>
        <taxon>Fusarium lateritium species complex</taxon>
    </lineage>
</organism>
<dbReference type="Pfam" id="PF12359">
    <property type="entry name" value="DUF3645"/>
    <property type="match status" value="1"/>
</dbReference>
<evidence type="ECO:0000313" key="13">
    <source>
        <dbReference type="Proteomes" id="UP000622797"/>
    </source>
</evidence>
<keyword evidence="6" id="KW-0788">Thiol protease</keyword>
<protein>
    <recommendedName>
        <fullName evidence="2">ubiquitinyl hydrolase 1</fullName>
        <ecNumber evidence="2">3.4.19.12</ecNumber>
    </recommendedName>
</protein>
<dbReference type="InterPro" id="IPR022099">
    <property type="entry name" value="DUF3638"/>
</dbReference>
<name>A0A8H4U087_9HYPO</name>
<feature type="coiled-coil region" evidence="7">
    <location>
        <begin position="564"/>
        <end position="595"/>
    </location>
</feature>
<evidence type="ECO:0000256" key="3">
    <source>
        <dbReference type="ARBA" id="ARBA00022670"/>
    </source>
</evidence>
<dbReference type="InterPro" id="IPR022105">
    <property type="entry name" value="DUF3645"/>
</dbReference>
<evidence type="ECO:0000259" key="11">
    <source>
        <dbReference type="Pfam" id="PF20255"/>
    </source>
</evidence>
<dbReference type="InterPro" id="IPR051346">
    <property type="entry name" value="OTU_Deubiquitinase"/>
</dbReference>
<feature type="region of interest" description="Disordered" evidence="8">
    <location>
        <begin position="174"/>
        <end position="195"/>
    </location>
</feature>
<evidence type="ECO:0000256" key="5">
    <source>
        <dbReference type="ARBA" id="ARBA00022801"/>
    </source>
</evidence>
<dbReference type="OrthoDB" id="3182339at2759"/>
<evidence type="ECO:0000256" key="8">
    <source>
        <dbReference type="SAM" id="MobiDB-lite"/>
    </source>
</evidence>
<keyword evidence="7" id="KW-0175">Coiled coil</keyword>
<evidence type="ECO:0000256" key="6">
    <source>
        <dbReference type="ARBA" id="ARBA00022807"/>
    </source>
</evidence>
<feature type="domain" description="DUF6606" evidence="11">
    <location>
        <begin position="13"/>
        <end position="281"/>
    </location>
</feature>
<reference evidence="12" key="2">
    <citation type="submission" date="2020-05" db="EMBL/GenBank/DDBJ databases">
        <authorList>
            <person name="Kim H.-S."/>
            <person name="Proctor R.H."/>
            <person name="Brown D.W."/>
        </authorList>
    </citation>
    <scope>NUCLEOTIDE SEQUENCE</scope>
    <source>
        <strain evidence="12">NRRL 20472</strain>
    </source>
</reference>
<dbReference type="GO" id="GO:0004843">
    <property type="term" value="F:cysteine-type deubiquitinase activity"/>
    <property type="evidence" value="ECO:0007669"/>
    <property type="project" value="UniProtKB-EC"/>
</dbReference>
<sequence length="3111" mass="353556">MDFTSNDEQINYLFHHLFLPAKLPGQDDDDGSNTIFLVDFVLHSLKLFIDESVSEDVAIIKTAIWMLKHMRDATDKRGFLAQSGVQNALKSLSENGPAALFHVTAQNAGLLLRKTDDSVCFETFEISPTNSAAMSTKGRLIRQFPANATVISRSDFQNKAFQEALTNTLVKMSHQTVSETQPKAKKAKQDHIEDRETTDPRIVTELLASILQGIGEPVEPTGICKNTREEISYTSSRIPWRRSPVWLLIRVGLHLTMSRLSGGSDEVYKRFMVYLMAQVLHVANSKSVPSEFLHVMMTKISRRLCKLQSSPDGKWLSTIQTIVTAASTCLRKRWENICNHSEKQLDLQALSEMNMADNILFSIPEMDTFLASIAQRDSNDQTSTFSPKAHVVVFGAETLPMVDSLNDNDYKSFSLAMIETWVQDHLNGWIKTHIGDESSCSALKLLLQNYHASAKNWYASRPEGASRMLLTIGELWIAADKAACHAYPMLRLYDAEVPTDVWQALLLQSKADMGRLHTLETYLLDRKRATSRPSVFRSYGDPYSFPVQYFENSATLQSKKAEIERKAEQDKESKIKEFSQLKDQYDELVQRYESQACGQVSRTEMGVTYLEHDRFCRRCSLKSEAADMQIRVHEWPLPMNTREAQTVVFELGVPSPFAAWRDLTFYFINDVLGYRSDGRRPESSYPLDSYNALARWCTTSGNRVHLLSEAKPHLETHRRMRYISQITGSDVCLNNGLVYQYSDRRKDNFISPFTSSLAVSNLCTFQLPSHAEALKPFLVRTWLRPDGETPNQVIASQSKCPDHMTLGEYKALAVLPFGYRLQWMSILTQLAMPTIDFNKAETAIFLLQMSLQAGPYSASEITREAHTRLVDPEFGRQMLKSIANGVGRVERNWESHNALCSFTFLATRLLSLADPTLSRSICGLLEHCRNVSYQWLMTLINKVQGTTDDVQRREFSETALNIALICVETFNIDDEPLQSEVLADPQQASVLVEASIVIYNNFSLKKESRDSLYDIVLDRVRHTLHRSRPVLVREVVSSGNACLDLAIERRWPAFSRTTKWSVVPSTCYWFETTSGRGSVHLSILTGELLVNGSPFSRLPRDYELHNDYQRLFGSLILDVTPSDLPGMRFSATRSFHGYIVHFGMQDNDLLVRLDQKGSTKDLVPPRVMRRSLPHRFVDNYAHWLHGETGRIEFCKLSNPWAIGGADDWYFERDDISWKLGCDRMCLIAPSSQLAKRLAAIFNPLEDLFGLHIVYDIDNKSLEIQIPSLQLEFLLKSGESIIKSRQFRDMHIDANQSIGTLVGFYSKLVLCGSQNSTSRMVIIPEGDVCYEREVISRCEKHTAVTVAHGSARRVQPYKIDDLLCRLVASTKVESKFFLAYIHALTSFCLPDPFLKRTGTEEAFEILESASVRAPCVLNEVAYQRLGLIADLSPSRSYYPKHETVMQVVNWSSGLSFLSQDDRFYRVTREIFARSHEVNFLYPKHEVPDAPDRSSMPLVDRAIVRASREQVSGFGAEEFTAQPDVRYIPRDRGQVTERIARTREIVSRIYGRHCSLSKDVESSFAMDLYRLLSEGVVVVQDQMPHRSMVYYDSKWLQSPGEFLSSDWCRLHYAFRTQRDWLNRFELIIWLATVSYSKEHSPNVTQALLMLAQSASVSATPLPLQTSYDLSDGWSFVSGEVNNLANNAAISIDSSPEASLSPLWNETGKQILKRRRNQFQNNRRQAVGSFHDALKQQWPCETPRKPTDDKVNVYLRTTQAMKVLEPKWTAWYNNLRFKMYLDDVVSRLREVPVETLTLSPLPPKTEILPRGRPLGFVSIEGLFSSAPPLYDHSHISKLHVLVQVTKKDSEVTNELAGVIDSLDRKAKLQYEHHYLRELRESLASLREHHEHEMNESQLSKHGALFKQHLEVCASHTTGVYQSLSEGIINSMSWDSGARVPHTIRRILKDSEYLPRVTPLLLLQQLRSSRCVSLSGTWQTTIIDYAVSITSVQQAKRLIRFQSSHGDLLRELENTGHIGWKPLDHPEWLLLECESEIMIRNVQQRIAQQMITPPDKANAVMQLNMGEGKSTVIVPIVATALGDRSKLVRVIVAKPQAKQMHQMLVSKLAGLLDRPVYLLPFSRDIRLDHSRACTIQRLMTRCMKEGGVLMVQPEHLLSFQLMELECQLSSQVQTADQMRKTRDFFDGSSRDIVDESDENFSVKFELIYTLGQQRPIEDSPGRWVVMQEVLGLIAKFAGKAKSEFPKSLEFDHRHSERYPRIRFLRPEAEQVILSRVATSICETGMSGFPIVRQPQRTRGLVHRYITHWELRPEDIQTVEESLFWDETTIGHILLLRGLFAGGILAFALGQKRWRVNYGVDPHRETGTKLAVPFRAKDNPTPRSEFSHPDVVIALTCLSYYYSGLNDDALFSAFTLLTRSDNAKLEYQDWVKTAPILPPAFRTLEGVNLRDRVQCVSEIFPYIRYSKSAIDYYLGHLVFAKESKEFPYKLSASGWDLGKTKANPTTGFSGTNDSRYVLPLDIKQLDLPEQKHTNALVLDYLLRPENGIALMPSELQGVAFDSQTLLRVVAEMSANTRVILDVGAQVIDLDNLEFSKLWLACYKDDATTQAVICFSEQDEIIVLDRSGKVEELQTSPFAEQMDQCLVFLDEAHTRGTDLKLPTSYRAVVTLGAGLTKDRLVQACMRMRKLGKGQTVEFCIPWEIEQKIIELKGREDAGKREISVSDVLCWVITETCLDLRKAIPLWLNQGVRFSRQREFWLKASKSAGSQDTIPEWAELFLEDEAQTLDQRYRPQHGSKSLALFLDNVDGSMSAKFRSRCDEFGLTELRTSSLQEEQERELSPETEQERQVEKPPPAEPADHSVTNLLRNWISHGSFPDEHAVFNNVMRGAFKTLEDTSAATHFNIHDFPNHVRVTADFARTVKATFGLGNYSDSFQRPVQWVLTSKTQTDQFHLVVISPYEAQELLPSIDASQHVALHLYAPRANLGFESLDHLSLYSVMGKSTKHTAPRDVIVFLNLFAGQLYLTSFEDYVSLCDSLGLAWGAADDSVILGPDGFIPLQSNGSIINKSGFSKSPIQFLRVLIEKIRQDCAIIEKTDMGKIIEGVRLLQDDFRERE</sequence>
<feature type="compositionally biased region" description="Basic and acidic residues" evidence="8">
    <location>
        <begin position="2833"/>
        <end position="2846"/>
    </location>
</feature>
<evidence type="ECO:0000259" key="10">
    <source>
        <dbReference type="Pfam" id="PF12359"/>
    </source>
</evidence>
<evidence type="ECO:0000256" key="7">
    <source>
        <dbReference type="SAM" id="Coils"/>
    </source>
</evidence>
<dbReference type="Pfam" id="PF20255">
    <property type="entry name" value="DUF6606"/>
    <property type="match status" value="1"/>
</dbReference>
<dbReference type="EC" id="3.4.19.12" evidence="2"/>
<dbReference type="GO" id="GO:0006508">
    <property type="term" value="P:proteolysis"/>
    <property type="evidence" value="ECO:0007669"/>
    <property type="project" value="UniProtKB-KW"/>
</dbReference>
<dbReference type="Pfam" id="PF12340">
    <property type="entry name" value="DUF3638"/>
    <property type="match status" value="1"/>
</dbReference>
<keyword evidence="3" id="KW-0645">Protease</keyword>
<comment type="catalytic activity">
    <reaction evidence="1">
        <text>Thiol-dependent hydrolysis of ester, thioester, amide, peptide and isopeptide bonds formed by the C-terminal Gly of ubiquitin (a 76-residue protein attached to proteins as an intracellular targeting signal).</text>
        <dbReference type="EC" id="3.4.19.12"/>
    </reaction>
</comment>
<dbReference type="PANTHER" id="PTHR13367">
    <property type="entry name" value="UBIQUITIN THIOESTERASE"/>
    <property type="match status" value="1"/>
</dbReference>
<feature type="domain" description="DUF3638" evidence="9">
    <location>
        <begin position="2014"/>
        <end position="2235"/>
    </location>
</feature>
<evidence type="ECO:0000256" key="2">
    <source>
        <dbReference type="ARBA" id="ARBA00012759"/>
    </source>
</evidence>
<accession>A0A8H4U087</accession>
<dbReference type="EMBL" id="JABEXW010000244">
    <property type="protein sequence ID" value="KAF4967332.1"/>
    <property type="molecule type" value="Genomic_DNA"/>
</dbReference>
<feature type="region of interest" description="Disordered" evidence="8">
    <location>
        <begin position="2823"/>
        <end position="2856"/>
    </location>
</feature>
<evidence type="ECO:0000256" key="4">
    <source>
        <dbReference type="ARBA" id="ARBA00022786"/>
    </source>
</evidence>
<reference evidence="12" key="1">
    <citation type="journal article" date="2020" name="BMC Genomics">
        <title>Correction to: Identification and distribution of gene clusters required for synthesis of sphingolipid metabolism inhibitors in diverse species of the filamentous fungus Fusarium.</title>
        <authorList>
            <person name="Kim H.S."/>
            <person name="Lohmar J.M."/>
            <person name="Busman M."/>
            <person name="Brown D.W."/>
            <person name="Naumann T.A."/>
            <person name="Divon H.H."/>
            <person name="Lysoe E."/>
            <person name="Uhlig S."/>
            <person name="Proctor R.H."/>
        </authorList>
    </citation>
    <scope>NUCLEOTIDE SEQUENCE</scope>
    <source>
        <strain evidence="12">NRRL 20472</strain>
    </source>
</reference>
<dbReference type="InterPro" id="IPR046541">
    <property type="entry name" value="DUF6606"/>
</dbReference>
<comment type="caution">
    <text evidence="12">The sequence shown here is derived from an EMBL/GenBank/DDBJ whole genome shotgun (WGS) entry which is preliminary data.</text>
</comment>
<dbReference type="Proteomes" id="UP000622797">
    <property type="component" value="Unassembled WGS sequence"/>
</dbReference>
<evidence type="ECO:0000256" key="1">
    <source>
        <dbReference type="ARBA" id="ARBA00000707"/>
    </source>
</evidence>
<gene>
    <name evidence="12" type="ORF">FSARC_5098</name>
</gene>
<evidence type="ECO:0000313" key="12">
    <source>
        <dbReference type="EMBL" id="KAF4967332.1"/>
    </source>
</evidence>